<dbReference type="Proteomes" id="UP000287996">
    <property type="component" value="Unassembled WGS sequence"/>
</dbReference>
<reference evidence="2 3" key="1">
    <citation type="journal article" date="2011" name="Front. Microbiol.">
        <title>Genomic signatures of strain selection and enhancement in Bacillus atrophaeus var. globigii, a historical biowarfare simulant.</title>
        <authorList>
            <person name="Gibbons H.S."/>
            <person name="Broomall S.M."/>
            <person name="McNew L.A."/>
            <person name="Daligault H."/>
            <person name="Chapman C."/>
            <person name="Bruce D."/>
            <person name="Karavis M."/>
            <person name="Krepps M."/>
            <person name="McGregor P.A."/>
            <person name="Hong C."/>
            <person name="Park K.H."/>
            <person name="Akmal A."/>
            <person name="Feldman A."/>
            <person name="Lin J.S."/>
            <person name="Chang W.E."/>
            <person name="Higgs B.W."/>
            <person name="Demirev P."/>
            <person name="Lindquist J."/>
            <person name="Liem A."/>
            <person name="Fochler E."/>
            <person name="Read T.D."/>
            <person name="Tapia R."/>
            <person name="Johnson S."/>
            <person name="Bishop-Lilly K.A."/>
            <person name="Detter C."/>
            <person name="Han C."/>
            <person name="Sozhamannan S."/>
            <person name="Rosenzweig C.N."/>
            <person name="Skowronski E.W."/>
        </authorList>
    </citation>
    <scope>NUCLEOTIDE SEQUENCE [LARGE SCALE GENOMIC DNA]</scope>
    <source>
        <strain evidence="2 3">CC-PW-9</strain>
    </source>
</reference>
<name>A0A432ZQR0_9GAMM</name>
<sequence length="159" mass="17919">MRVFVKPLCVALLATGLGACGVLPINHTPDNDEATIKSARDNKTDQLTVVYAGCYKQQMAPYIASRTFPAGEQNIIARMVWKHENSPRQLVAFIPFQFTLEGGAEYTFKYQREDKKVKVWVADFNTDEAVTEPVETELGIFEVGNDNTRWRNLCKKSSV</sequence>
<protein>
    <recommendedName>
        <fullName evidence="4">Lipoprotein</fullName>
    </recommendedName>
</protein>
<gene>
    <name evidence="2" type="ORF">CWI84_06290</name>
</gene>
<feature type="signal peptide" evidence="1">
    <location>
        <begin position="1"/>
        <end position="19"/>
    </location>
</feature>
<evidence type="ECO:0008006" key="4">
    <source>
        <dbReference type="Google" id="ProtNLM"/>
    </source>
</evidence>
<keyword evidence="1" id="KW-0732">Signal</keyword>
<dbReference type="PROSITE" id="PS51257">
    <property type="entry name" value="PROKAR_LIPOPROTEIN"/>
    <property type="match status" value="1"/>
</dbReference>
<dbReference type="RefSeq" id="WP_126841735.1">
    <property type="nucleotide sequence ID" value="NZ_PIQH01000005.1"/>
</dbReference>
<evidence type="ECO:0000313" key="3">
    <source>
        <dbReference type="Proteomes" id="UP000287996"/>
    </source>
</evidence>
<comment type="caution">
    <text evidence="2">The sequence shown here is derived from an EMBL/GenBank/DDBJ whole genome shotgun (WGS) entry which is preliminary data.</text>
</comment>
<evidence type="ECO:0000256" key="1">
    <source>
        <dbReference type="SAM" id="SignalP"/>
    </source>
</evidence>
<feature type="chain" id="PRO_5019503463" description="Lipoprotein" evidence="1">
    <location>
        <begin position="20"/>
        <end position="159"/>
    </location>
</feature>
<accession>A0A432ZQR0</accession>
<keyword evidence="3" id="KW-1185">Reference proteome</keyword>
<evidence type="ECO:0000313" key="2">
    <source>
        <dbReference type="EMBL" id="RUO80237.1"/>
    </source>
</evidence>
<organism evidence="2 3">
    <name type="scientific">Idiomarina tyrosinivorans</name>
    <dbReference type="NCBI Taxonomy" id="1445662"/>
    <lineage>
        <taxon>Bacteria</taxon>
        <taxon>Pseudomonadati</taxon>
        <taxon>Pseudomonadota</taxon>
        <taxon>Gammaproteobacteria</taxon>
        <taxon>Alteromonadales</taxon>
        <taxon>Idiomarinaceae</taxon>
        <taxon>Idiomarina</taxon>
    </lineage>
</organism>
<dbReference type="AlphaFoldDB" id="A0A432ZQR0"/>
<proteinExistence type="predicted"/>
<dbReference type="EMBL" id="PIQH01000005">
    <property type="protein sequence ID" value="RUO80237.1"/>
    <property type="molecule type" value="Genomic_DNA"/>
</dbReference>